<keyword evidence="3" id="KW-1185">Reference proteome</keyword>
<dbReference type="Proteomes" id="UP000255207">
    <property type="component" value="Unassembled WGS sequence"/>
</dbReference>
<feature type="transmembrane region" description="Helical" evidence="1">
    <location>
        <begin position="6"/>
        <end position="24"/>
    </location>
</feature>
<dbReference type="RefSeq" id="WP_114831346.1">
    <property type="nucleotide sequence ID" value="NZ_QQTO01000020.1"/>
</dbReference>
<organism evidence="2 3">
    <name type="scientific">Bosea caraganae</name>
    <dbReference type="NCBI Taxonomy" id="2763117"/>
    <lineage>
        <taxon>Bacteria</taxon>
        <taxon>Pseudomonadati</taxon>
        <taxon>Pseudomonadota</taxon>
        <taxon>Alphaproteobacteria</taxon>
        <taxon>Hyphomicrobiales</taxon>
        <taxon>Boseaceae</taxon>
        <taxon>Bosea</taxon>
    </lineage>
</organism>
<comment type="caution">
    <text evidence="2">The sequence shown here is derived from an EMBL/GenBank/DDBJ whole genome shotgun (WGS) entry which is preliminary data.</text>
</comment>
<evidence type="ECO:0000256" key="1">
    <source>
        <dbReference type="SAM" id="Phobius"/>
    </source>
</evidence>
<dbReference type="AlphaFoldDB" id="A0A370L1B1"/>
<keyword evidence="1" id="KW-0472">Membrane</keyword>
<feature type="transmembrane region" description="Helical" evidence="1">
    <location>
        <begin position="36"/>
        <end position="60"/>
    </location>
</feature>
<keyword evidence="1" id="KW-1133">Transmembrane helix</keyword>
<protein>
    <submittedName>
        <fullName evidence="2">Uncharacterized protein</fullName>
    </submittedName>
</protein>
<gene>
    <name evidence="2" type="ORF">DWE98_21435</name>
</gene>
<sequence>MLKTVFTIGLISLGFALLFVMHLLEKRGLNRRRSIASQLAAAIVSVALVTVGAVSVLRFAQLAQQAALQDTGAQPPG</sequence>
<evidence type="ECO:0000313" key="3">
    <source>
        <dbReference type="Proteomes" id="UP000255207"/>
    </source>
</evidence>
<reference evidence="3" key="1">
    <citation type="submission" date="2018-07" db="EMBL/GenBank/DDBJ databases">
        <authorList>
            <person name="Safronova V.I."/>
            <person name="Chirak E.R."/>
            <person name="Sazanova A.L."/>
        </authorList>
    </citation>
    <scope>NUCLEOTIDE SEQUENCE [LARGE SCALE GENOMIC DNA]</scope>
    <source>
        <strain evidence="3">RCAM04685</strain>
    </source>
</reference>
<keyword evidence="1" id="KW-0812">Transmembrane</keyword>
<evidence type="ECO:0000313" key="2">
    <source>
        <dbReference type="EMBL" id="RDJ21285.1"/>
    </source>
</evidence>
<name>A0A370L1B1_9HYPH</name>
<dbReference type="EMBL" id="QQTP01000013">
    <property type="protein sequence ID" value="RDJ21285.1"/>
    <property type="molecule type" value="Genomic_DNA"/>
</dbReference>
<proteinExistence type="predicted"/>
<accession>A0A370L1B1</accession>